<evidence type="ECO:0000256" key="8">
    <source>
        <dbReference type="ARBA" id="ARBA00023136"/>
    </source>
</evidence>
<dbReference type="Gene3D" id="1.20.1560.10">
    <property type="entry name" value="ABC transporter type 1, transmembrane domain"/>
    <property type="match status" value="1"/>
</dbReference>
<dbReference type="GO" id="GO:0005886">
    <property type="term" value="C:plasma membrane"/>
    <property type="evidence" value="ECO:0007669"/>
    <property type="project" value="UniProtKB-SubCell"/>
</dbReference>
<feature type="domain" description="ABC transmembrane type-1" evidence="11">
    <location>
        <begin position="16"/>
        <end position="296"/>
    </location>
</feature>
<gene>
    <name evidence="12" type="ORF">P7D78_07575</name>
</gene>
<evidence type="ECO:0000259" key="11">
    <source>
        <dbReference type="PROSITE" id="PS50929"/>
    </source>
</evidence>
<dbReference type="Proteomes" id="UP001249240">
    <property type="component" value="Unassembled WGS sequence"/>
</dbReference>
<dbReference type="GO" id="GO:0140359">
    <property type="term" value="F:ABC-type transporter activity"/>
    <property type="evidence" value="ECO:0007669"/>
    <property type="project" value="InterPro"/>
</dbReference>
<dbReference type="GO" id="GO:0005524">
    <property type="term" value="F:ATP binding"/>
    <property type="evidence" value="ECO:0007669"/>
    <property type="project" value="UniProtKB-KW"/>
</dbReference>
<dbReference type="PROSITE" id="PS50893">
    <property type="entry name" value="ABC_TRANSPORTER_2"/>
    <property type="match status" value="1"/>
</dbReference>
<dbReference type="GO" id="GO:0034040">
    <property type="term" value="F:ATPase-coupled lipid transmembrane transporter activity"/>
    <property type="evidence" value="ECO:0007669"/>
    <property type="project" value="TreeGrafter"/>
</dbReference>
<organism evidence="12 13">
    <name type="scientific">Enterococcus raffinosus</name>
    <dbReference type="NCBI Taxonomy" id="71452"/>
    <lineage>
        <taxon>Bacteria</taxon>
        <taxon>Bacillati</taxon>
        <taxon>Bacillota</taxon>
        <taxon>Bacilli</taxon>
        <taxon>Lactobacillales</taxon>
        <taxon>Enterococcaceae</taxon>
        <taxon>Enterococcus</taxon>
    </lineage>
</organism>
<evidence type="ECO:0000256" key="5">
    <source>
        <dbReference type="ARBA" id="ARBA00022741"/>
    </source>
</evidence>
<feature type="transmembrane region" description="Helical" evidence="9">
    <location>
        <begin position="265"/>
        <end position="282"/>
    </location>
</feature>
<comment type="subcellular location">
    <subcellularLocation>
        <location evidence="1">Cell membrane</location>
        <topology evidence="1">Multi-pass membrane protein</topology>
    </subcellularLocation>
</comment>
<dbReference type="InterPro" id="IPR003439">
    <property type="entry name" value="ABC_transporter-like_ATP-bd"/>
</dbReference>
<evidence type="ECO:0000259" key="10">
    <source>
        <dbReference type="PROSITE" id="PS50893"/>
    </source>
</evidence>
<feature type="transmembrane region" description="Helical" evidence="9">
    <location>
        <begin position="238"/>
        <end position="259"/>
    </location>
</feature>
<dbReference type="InterPro" id="IPR003593">
    <property type="entry name" value="AAA+_ATPase"/>
</dbReference>
<feature type="domain" description="ABC transporter" evidence="10">
    <location>
        <begin position="328"/>
        <end position="563"/>
    </location>
</feature>
<dbReference type="PROSITE" id="PS50929">
    <property type="entry name" value="ABC_TM1F"/>
    <property type="match status" value="1"/>
</dbReference>
<evidence type="ECO:0000313" key="12">
    <source>
        <dbReference type="EMBL" id="MDT2537979.1"/>
    </source>
</evidence>
<dbReference type="EMBL" id="JARPXM010000006">
    <property type="protein sequence ID" value="MDT2537979.1"/>
    <property type="molecule type" value="Genomic_DNA"/>
</dbReference>
<accession>A0AAW8SZ40</accession>
<sequence length="576" mass="64724">MIDRRLFAIAKKKTLILQVVIRCIGLGLSLYIWRTLALLLSQVMQGLSLELSRPFGLILLALAGKLILIRLSANLTDQASAELRVALRKQVMEKAFRLGNTSRQLPATTLAQLAGDGIEQLEMYYAHFLPQLFYCLLASLMLFAYLVSLAWQPAVAMLICVPFIPLTIMAVMKIAKRILSKYWDDYTNLGTRFHESLSALSVLKAYDQDDAKQRELAADAQKFRKATMSLLSMQLNSITIMDIFSYSGAALGIGLALIAFQQQYLTVYGVLLFILVGAEFFLPMRQLGSLFHVAMNGISSCGKIFDYLALPEKNDGTIKEWTESLDTVTVKQLTFTYEKQQSQAINAVSITLKKGTFTAFVGKSGSGKSTFAQLLLNQLDDYQGRIHWNQTELKDLNRSTVLEKAMLVNTKDFLYADSIRENLLLAKSSLTDTELWQLLEQVKLADFVRQLPEQLDTVLEENGKNLSGGQRQRLILARALATSAELYIFDEITSGVDIESEEIILHTLKKLAQQAIVIFVSHRLYNVLEADRVYVFKEGTVVEAGTPQELEQTSDYFKAYFIEETRQMKGVTENEG</sequence>
<proteinExistence type="predicted"/>
<evidence type="ECO:0000256" key="4">
    <source>
        <dbReference type="ARBA" id="ARBA00022692"/>
    </source>
</evidence>
<dbReference type="InterPro" id="IPR036640">
    <property type="entry name" value="ABC1_TM_sf"/>
</dbReference>
<feature type="transmembrane region" description="Helical" evidence="9">
    <location>
        <begin position="15"/>
        <end position="34"/>
    </location>
</feature>
<keyword evidence="6 12" id="KW-0067">ATP-binding</keyword>
<evidence type="ECO:0000256" key="7">
    <source>
        <dbReference type="ARBA" id="ARBA00022989"/>
    </source>
</evidence>
<evidence type="ECO:0000256" key="2">
    <source>
        <dbReference type="ARBA" id="ARBA00022448"/>
    </source>
</evidence>
<dbReference type="InterPro" id="IPR039421">
    <property type="entry name" value="Type_1_exporter"/>
</dbReference>
<evidence type="ECO:0000256" key="9">
    <source>
        <dbReference type="SAM" id="Phobius"/>
    </source>
</evidence>
<dbReference type="SUPFAM" id="SSF52540">
    <property type="entry name" value="P-loop containing nucleoside triphosphate hydrolases"/>
    <property type="match status" value="1"/>
</dbReference>
<feature type="transmembrane region" description="Helical" evidence="9">
    <location>
        <begin position="154"/>
        <end position="172"/>
    </location>
</feature>
<keyword evidence="2" id="KW-0813">Transport</keyword>
<keyword evidence="5" id="KW-0547">Nucleotide-binding</keyword>
<dbReference type="Pfam" id="PF00005">
    <property type="entry name" value="ABC_tran"/>
    <property type="match status" value="1"/>
</dbReference>
<feature type="transmembrane region" description="Helical" evidence="9">
    <location>
        <begin position="128"/>
        <end position="148"/>
    </location>
</feature>
<evidence type="ECO:0000256" key="6">
    <source>
        <dbReference type="ARBA" id="ARBA00022840"/>
    </source>
</evidence>
<dbReference type="GeneID" id="67041278"/>
<dbReference type="PANTHER" id="PTHR24221:SF654">
    <property type="entry name" value="ATP-BINDING CASSETTE SUB-FAMILY B MEMBER 6"/>
    <property type="match status" value="1"/>
</dbReference>
<keyword evidence="8 9" id="KW-0472">Membrane</keyword>
<dbReference type="FunFam" id="3.40.50.300:FF:000854">
    <property type="entry name" value="Multidrug ABC transporter ATP-binding protein"/>
    <property type="match status" value="1"/>
</dbReference>
<dbReference type="GO" id="GO:0016887">
    <property type="term" value="F:ATP hydrolysis activity"/>
    <property type="evidence" value="ECO:0007669"/>
    <property type="project" value="InterPro"/>
</dbReference>
<dbReference type="RefSeq" id="WP_010745158.1">
    <property type="nucleotide sequence ID" value="NZ_BAAAXM010000043.1"/>
</dbReference>
<keyword evidence="3" id="KW-1003">Cell membrane</keyword>
<dbReference type="SMART" id="SM00382">
    <property type="entry name" value="AAA"/>
    <property type="match status" value="1"/>
</dbReference>
<dbReference type="InterPro" id="IPR027417">
    <property type="entry name" value="P-loop_NTPase"/>
</dbReference>
<dbReference type="Gene3D" id="3.40.50.300">
    <property type="entry name" value="P-loop containing nucleotide triphosphate hydrolases"/>
    <property type="match status" value="1"/>
</dbReference>
<dbReference type="PROSITE" id="PS00211">
    <property type="entry name" value="ABC_TRANSPORTER_1"/>
    <property type="match status" value="1"/>
</dbReference>
<dbReference type="Pfam" id="PF00664">
    <property type="entry name" value="ABC_membrane"/>
    <property type="match status" value="1"/>
</dbReference>
<dbReference type="PANTHER" id="PTHR24221">
    <property type="entry name" value="ATP-BINDING CASSETTE SUB-FAMILY B"/>
    <property type="match status" value="1"/>
</dbReference>
<protein>
    <submittedName>
        <fullName evidence="12">ABC transporter ATP-binding protein/permease</fullName>
    </submittedName>
</protein>
<keyword evidence="7 9" id="KW-1133">Transmembrane helix</keyword>
<dbReference type="InterPro" id="IPR011527">
    <property type="entry name" value="ABC1_TM_dom"/>
</dbReference>
<keyword evidence="4 9" id="KW-0812">Transmembrane</keyword>
<evidence type="ECO:0000313" key="13">
    <source>
        <dbReference type="Proteomes" id="UP001249240"/>
    </source>
</evidence>
<dbReference type="AlphaFoldDB" id="A0AAW8SZ40"/>
<evidence type="ECO:0000256" key="1">
    <source>
        <dbReference type="ARBA" id="ARBA00004651"/>
    </source>
</evidence>
<dbReference type="InterPro" id="IPR017871">
    <property type="entry name" value="ABC_transporter-like_CS"/>
</dbReference>
<comment type="caution">
    <text evidence="12">The sequence shown here is derived from an EMBL/GenBank/DDBJ whole genome shotgun (WGS) entry which is preliminary data.</text>
</comment>
<dbReference type="SUPFAM" id="SSF90123">
    <property type="entry name" value="ABC transporter transmembrane region"/>
    <property type="match status" value="1"/>
</dbReference>
<evidence type="ECO:0000256" key="3">
    <source>
        <dbReference type="ARBA" id="ARBA00022475"/>
    </source>
</evidence>
<reference evidence="12" key="1">
    <citation type="submission" date="2023-03" db="EMBL/GenBank/DDBJ databases">
        <authorList>
            <person name="Shen W."/>
            <person name="Cai J."/>
        </authorList>
    </citation>
    <scope>NUCLEOTIDE SEQUENCE</scope>
    <source>
        <strain evidence="12">B646-2</strain>
    </source>
</reference>
<name>A0AAW8SZ40_9ENTE</name>